<reference evidence="2 3" key="1">
    <citation type="submission" date="2019-03" db="EMBL/GenBank/DDBJ databases">
        <title>Rhizobium sp. nov., an bacterium isolated from biocrust in Mu Us Desert.</title>
        <authorList>
            <person name="Lixiong L."/>
        </authorList>
    </citation>
    <scope>NUCLEOTIDE SEQUENCE [LARGE SCALE GENOMIC DNA]</scope>
    <source>
        <strain evidence="2 3">SPY-1</strain>
    </source>
</reference>
<dbReference type="RefSeq" id="WP_133315741.1">
    <property type="nucleotide sequence ID" value="NZ_SMTL01000002.1"/>
</dbReference>
<organism evidence="2 3">
    <name type="scientific">Rhizobium deserti</name>
    <dbReference type="NCBI Taxonomy" id="2547961"/>
    <lineage>
        <taxon>Bacteria</taxon>
        <taxon>Pseudomonadati</taxon>
        <taxon>Pseudomonadota</taxon>
        <taxon>Alphaproteobacteria</taxon>
        <taxon>Hyphomicrobiales</taxon>
        <taxon>Rhizobiaceae</taxon>
        <taxon>Rhizobium/Agrobacterium group</taxon>
        <taxon>Rhizobium</taxon>
    </lineage>
</organism>
<dbReference type="Gene3D" id="1.10.150.20">
    <property type="entry name" value="5' to 3' exonuclease, C-terminal subdomain"/>
    <property type="match status" value="1"/>
</dbReference>
<gene>
    <name evidence="2" type="ORF">E2F50_08680</name>
</gene>
<accession>A0A4R5UJP6</accession>
<evidence type="ECO:0000313" key="2">
    <source>
        <dbReference type="EMBL" id="TDK36973.1"/>
    </source>
</evidence>
<feature type="compositionally biased region" description="Low complexity" evidence="1">
    <location>
        <begin position="92"/>
        <end position="105"/>
    </location>
</feature>
<dbReference type="AlphaFoldDB" id="A0A4R5UJP6"/>
<name>A0A4R5UJP6_9HYPH</name>
<dbReference type="Proteomes" id="UP000295238">
    <property type="component" value="Unassembled WGS sequence"/>
</dbReference>
<evidence type="ECO:0000256" key="1">
    <source>
        <dbReference type="SAM" id="MobiDB-lite"/>
    </source>
</evidence>
<evidence type="ECO:0000313" key="3">
    <source>
        <dbReference type="Proteomes" id="UP000295238"/>
    </source>
</evidence>
<keyword evidence="3" id="KW-1185">Reference proteome</keyword>
<protein>
    <submittedName>
        <fullName evidence="2">5' DNA nuclease</fullName>
    </submittedName>
</protein>
<feature type="region of interest" description="Disordered" evidence="1">
    <location>
        <begin position="73"/>
        <end position="111"/>
    </location>
</feature>
<comment type="caution">
    <text evidence="2">The sequence shown here is derived from an EMBL/GenBank/DDBJ whole genome shotgun (WGS) entry which is preliminary data.</text>
</comment>
<dbReference type="EMBL" id="SMTL01000002">
    <property type="protein sequence ID" value="TDK36973.1"/>
    <property type="molecule type" value="Genomic_DNA"/>
</dbReference>
<dbReference type="OrthoDB" id="9807941at2"/>
<proteinExistence type="predicted"/>
<sequence length="189" mass="20049">MSEAGRERDQGAADYPAFDPARMPGFSEVLALNPWLTHPAAAMAAATAMSFSLASQMTDAFFGALQGAMETANRFSAAEDEQPKAEPPEKPPVAAAAKSEVVAPKRTTRAKPASKAARTIGAAQASGDLRKIAGLGPRLEKRLQDMGVTRLEQIAGWTEADIARVEKELGFNGRIGRDDWVGKAKALLN</sequence>